<reference evidence="2 3" key="1">
    <citation type="submission" date="2021-10" db="EMBL/GenBank/DDBJ databases">
        <title>Streptomyces gossypii sp. nov., isolated from soil collected from cotton field.</title>
        <authorList>
            <person name="Ge X."/>
            <person name="Chen X."/>
            <person name="Liu W."/>
        </authorList>
    </citation>
    <scope>NUCLEOTIDE SEQUENCE [LARGE SCALE GENOMIC DNA]</scope>
    <source>
        <strain evidence="2 3">N2-109</strain>
    </source>
</reference>
<protein>
    <submittedName>
        <fullName evidence="2">Nuclear transport factor 2 family protein</fullName>
    </submittedName>
</protein>
<dbReference type="InterPro" id="IPR032710">
    <property type="entry name" value="NTF2-like_dom_sf"/>
</dbReference>
<comment type="caution">
    <text evidence="2">The sequence shown here is derived from an EMBL/GenBank/DDBJ whole genome shotgun (WGS) entry which is preliminary data.</text>
</comment>
<dbReference type="RefSeq" id="WP_260217592.1">
    <property type="nucleotide sequence ID" value="NZ_JAJAGO010000004.1"/>
</dbReference>
<dbReference type="Proteomes" id="UP001156389">
    <property type="component" value="Unassembled WGS sequence"/>
</dbReference>
<dbReference type="Pfam" id="PF14534">
    <property type="entry name" value="DUF4440"/>
    <property type="match status" value="1"/>
</dbReference>
<feature type="domain" description="DUF4440" evidence="1">
    <location>
        <begin position="16"/>
        <end position="110"/>
    </location>
</feature>
<organism evidence="2 3">
    <name type="scientific">Streptomyces gossypii</name>
    <dbReference type="NCBI Taxonomy" id="2883101"/>
    <lineage>
        <taxon>Bacteria</taxon>
        <taxon>Bacillati</taxon>
        <taxon>Actinomycetota</taxon>
        <taxon>Actinomycetes</taxon>
        <taxon>Kitasatosporales</taxon>
        <taxon>Streptomycetaceae</taxon>
        <taxon>Streptomyces</taxon>
    </lineage>
</organism>
<gene>
    <name evidence="2" type="ORF">LHJ74_10245</name>
</gene>
<evidence type="ECO:0000313" key="2">
    <source>
        <dbReference type="EMBL" id="MCT2590286.1"/>
    </source>
</evidence>
<accession>A0ABT2JQY2</accession>
<keyword evidence="3" id="KW-1185">Reference proteome</keyword>
<evidence type="ECO:0000313" key="3">
    <source>
        <dbReference type="Proteomes" id="UP001156389"/>
    </source>
</evidence>
<evidence type="ECO:0000259" key="1">
    <source>
        <dbReference type="Pfam" id="PF14534"/>
    </source>
</evidence>
<dbReference type="SUPFAM" id="SSF54427">
    <property type="entry name" value="NTF2-like"/>
    <property type="match status" value="1"/>
</dbReference>
<proteinExistence type="predicted"/>
<dbReference type="InterPro" id="IPR027843">
    <property type="entry name" value="DUF4440"/>
</dbReference>
<dbReference type="EMBL" id="JAJAGO010000004">
    <property type="protein sequence ID" value="MCT2590286.1"/>
    <property type="molecule type" value="Genomic_DNA"/>
</dbReference>
<name>A0ABT2JQY2_9ACTN</name>
<sequence length="136" mass="14688">MDAQRERSVEAAVEGELRLLEPAVRVSPELVAELLDPGFVEFGRSGRRWDRVTILGAVAPRPSGGGAAESPITVTGMAGVLLAPGIVHLTYVSDDNGHRAWRSSLWRAQGTGREGEDGGGARWRLYFHQATPVDWA</sequence>